<accession>A0A0K2UEU1</accession>
<reference evidence="1" key="1">
    <citation type="submission" date="2014-05" db="EMBL/GenBank/DDBJ databases">
        <authorList>
            <person name="Chronopoulou M."/>
        </authorList>
    </citation>
    <scope>NUCLEOTIDE SEQUENCE</scope>
    <source>
        <tissue evidence="1">Whole organism</tissue>
    </source>
</reference>
<dbReference type="AlphaFoldDB" id="A0A0K2UEU1"/>
<feature type="non-terminal residue" evidence="1">
    <location>
        <position position="1"/>
    </location>
</feature>
<organism evidence="1">
    <name type="scientific">Lepeophtheirus salmonis</name>
    <name type="common">Salmon louse</name>
    <name type="synonym">Caligus salmonis</name>
    <dbReference type="NCBI Taxonomy" id="72036"/>
    <lineage>
        <taxon>Eukaryota</taxon>
        <taxon>Metazoa</taxon>
        <taxon>Ecdysozoa</taxon>
        <taxon>Arthropoda</taxon>
        <taxon>Crustacea</taxon>
        <taxon>Multicrustacea</taxon>
        <taxon>Hexanauplia</taxon>
        <taxon>Copepoda</taxon>
        <taxon>Siphonostomatoida</taxon>
        <taxon>Caligidae</taxon>
        <taxon>Lepeophtheirus</taxon>
    </lineage>
</organism>
<protein>
    <submittedName>
        <fullName evidence="1">Uncharacterized protein</fullName>
    </submittedName>
</protein>
<proteinExistence type="predicted"/>
<sequence length="48" mass="4987">NPADAHALVPSQILFIIFLPQTSTELLFGLPPASGVRAIEAKGSLSPT</sequence>
<dbReference type="EMBL" id="HACA01019081">
    <property type="protein sequence ID" value="CDW36442.1"/>
    <property type="molecule type" value="Transcribed_RNA"/>
</dbReference>
<name>A0A0K2UEU1_LEPSM</name>
<evidence type="ECO:0000313" key="1">
    <source>
        <dbReference type="EMBL" id="CDW36442.1"/>
    </source>
</evidence>